<keyword evidence="2" id="KW-1185">Reference proteome</keyword>
<accession>A0A3A8IYF1</accession>
<comment type="caution">
    <text evidence="1">The sequence shown here is derived from an EMBL/GenBank/DDBJ whole genome shotgun (WGS) entry which is preliminary data.</text>
</comment>
<proteinExistence type="predicted"/>
<dbReference type="Proteomes" id="UP000268094">
    <property type="component" value="Unassembled WGS sequence"/>
</dbReference>
<feature type="non-terminal residue" evidence="1">
    <location>
        <position position="93"/>
    </location>
</feature>
<name>A0A3A8IYF1_9BACT</name>
<dbReference type="RefSeq" id="WP_147448800.1">
    <property type="nucleotide sequence ID" value="NZ_RAVZ01000148.1"/>
</dbReference>
<sequence>MAPIVEQEQPRHLVLYTPRPDVGWRYAIYTEPLAIIDGVLLDCPRTAPFDEARTHLEQKLTELFGGTYTLRWTPDTQPGWWKGEVLDPTPPPD</sequence>
<dbReference type="EMBL" id="RAVZ01000148">
    <property type="protein sequence ID" value="RKG84770.1"/>
    <property type="molecule type" value="Genomic_DNA"/>
</dbReference>
<gene>
    <name evidence="1" type="ORF">D7V88_21270</name>
</gene>
<dbReference type="OrthoDB" id="5522148at2"/>
<organism evidence="1 2">
    <name type="scientific">Corallococcus terminator</name>
    <dbReference type="NCBI Taxonomy" id="2316733"/>
    <lineage>
        <taxon>Bacteria</taxon>
        <taxon>Pseudomonadati</taxon>
        <taxon>Myxococcota</taxon>
        <taxon>Myxococcia</taxon>
        <taxon>Myxococcales</taxon>
        <taxon>Cystobacterineae</taxon>
        <taxon>Myxococcaceae</taxon>
        <taxon>Corallococcus</taxon>
    </lineage>
</organism>
<reference evidence="2" key="1">
    <citation type="submission" date="2018-09" db="EMBL/GenBank/DDBJ databases">
        <authorList>
            <person name="Livingstone P.G."/>
            <person name="Whitworth D.E."/>
        </authorList>
    </citation>
    <scope>NUCLEOTIDE SEQUENCE [LARGE SCALE GENOMIC DNA]</scope>
    <source>
        <strain evidence="2">CA054A</strain>
    </source>
</reference>
<protein>
    <submittedName>
        <fullName evidence="1">Uncharacterized protein</fullName>
    </submittedName>
</protein>
<dbReference type="AlphaFoldDB" id="A0A3A8IYF1"/>
<evidence type="ECO:0000313" key="1">
    <source>
        <dbReference type="EMBL" id="RKG84770.1"/>
    </source>
</evidence>
<evidence type="ECO:0000313" key="2">
    <source>
        <dbReference type="Proteomes" id="UP000268094"/>
    </source>
</evidence>